<dbReference type="OrthoDB" id="9796919at2"/>
<dbReference type="Gene3D" id="3.40.630.30">
    <property type="match status" value="1"/>
</dbReference>
<evidence type="ECO:0000313" key="4">
    <source>
        <dbReference type="EMBL" id="TSH90313.1"/>
    </source>
</evidence>
<accession>A0A556ABR5</accession>
<dbReference type="PANTHER" id="PTHR13947">
    <property type="entry name" value="GNAT FAMILY N-ACETYLTRANSFERASE"/>
    <property type="match status" value="1"/>
</dbReference>
<feature type="active site" description="Proton acceptor" evidence="2">
    <location>
        <position position="104"/>
    </location>
</feature>
<dbReference type="Pfam" id="PF00583">
    <property type="entry name" value="Acetyltransf_1"/>
    <property type="match status" value="1"/>
</dbReference>
<dbReference type="InterPro" id="IPR000182">
    <property type="entry name" value="GNAT_dom"/>
</dbReference>
<feature type="active site" description="Proton donor" evidence="2">
    <location>
        <position position="116"/>
    </location>
</feature>
<comment type="similarity">
    <text evidence="2">Belongs to the acetyltransferase family. RimI subfamily.</text>
</comment>
<dbReference type="EC" id="2.3.1.266" evidence="2"/>
<keyword evidence="5" id="KW-1185">Reference proteome</keyword>
<dbReference type="HAMAP" id="MF_02210">
    <property type="entry name" value="RimI"/>
    <property type="match status" value="1"/>
</dbReference>
<comment type="caution">
    <text evidence="2">Lacks conserved residue(s) required for the propagation of feature annotation.</text>
</comment>
<comment type="catalytic activity">
    <reaction evidence="2">
        <text>N-terminal L-alanyl-[ribosomal protein bS18] + acetyl-CoA = N-terminal N(alpha)-acetyl-L-alanyl-[ribosomal protein bS18] + CoA + H(+)</text>
        <dbReference type="Rhea" id="RHEA:43756"/>
        <dbReference type="Rhea" id="RHEA-COMP:10676"/>
        <dbReference type="Rhea" id="RHEA-COMP:10677"/>
        <dbReference type="ChEBI" id="CHEBI:15378"/>
        <dbReference type="ChEBI" id="CHEBI:57287"/>
        <dbReference type="ChEBI" id="CHEBI:57288"/>
        <dbReference type="ChEBI" id="CHEBI:64718"/>
        <dbReference type="ChEBI" id="CHEBI:83683"/>
        <dbReference type="EC" id="2.3.1.266"/>
    </reaction>
</comment>
<reference evidence="4 5" key="1">
    <citation type="submission" date="2019-07" db="EMBL/GenBank/DDBJ databases">
        <title>Qingshengfaniella alkalisoli gen. nov., sp. nov., isolated from saline soil.</title>
        <authorList>
            <person name="Xu L."/>
            <person name="Huang X.-X."/>
            <person name="Sun J.-Q."/>
        </authorList>
    </citation>
    <scope>NUCLEOTIDE SEQUENCE [LARGE SCALE GENOMIC DNA]</scope>
    <source>
        <strain evidence="4 5">DSM 27279</strain>
    </source>
</reference>
<dbReference type="NCBIfam" id="TIGR01575">
    <property type="entry name" value="rimI"/>
    <property type="match status" value="1"/>
</dbReference>
<dbReference type="CDD" id="cd04301">
    <property type="entry name" value="NAT_SF"/>
    <property type="match status" value="1"/>
</dbReference>
<dbReference type="Proteomes" id="UP000318405">
    <property type="component" value="Unassembled WGS sequence"/>
</dbReference>
<keyword evidence="2" id="KW-0963">Cytoplasm</keyword>
<gene>
    <name evidence="2 4" type="primary">rimI</name>
    <name evidence="4" type="ORF">FOZ76_21030</name>
</gene>
<organism evidence="4 5">
    <name type="scientific">Verticiella sediminum</name>
    <dbReference type="NCBI Taxonomy" id="1247510"/>
    <lineage>
        <taxon>Bacteria</taxon>
        <taxon>Pseudomonadati</taxon>
        <taxon>Pseudomonadota</taxon>
        <taxon>Betaproteobacteria</taxon>
        <taxon>Burkholderiales</taxon>
        <taxon>Alcaligenaceae</taxon>
        <taxon>Verticiella</taxon>
    </lineage>
</organism>
<comment type="subcellular location">
    <subcellularLocation>
        <location evidence="2">Cytoplasm</location>
    </subcellularLocation>
</comment>
<sequence length="164" mass="18323">MTLRYAKMRTADLDEVAAIEKTIYTHPWTRGNFADSLAAGNHAWVVREEGCLVGYCLVMDTPDDAHLLNISVADEAQHRGIGRGLLEWVAMQARAAGLPSVLLEVRVSNERARRMYERAGYERIGLRRGYYPAIDGREDAIVMRKSLAAPHDAVFAPEARRARG</sequence>
<dbReference type="EMBL" id="VLTJ01000039">
    <property type="protein sequence ID" value="TSH90313.1"/>
    <property type="molecule type" value="Genomic_DNA"/>
</dbReference>
<dbReference type="GO" id="GO:0008999">
    <property type="term" value="F:protein-N-terminal-alanine acetyltransferase activity"/>
    <property type="evidence" value="ECO:0007669"/>
    <property type="project" value="UniProtKB-UniRule"/>
</dbReference>
<dbReference type="AlphaFoldDB" id="A0A556ABR5"/>
<comment type="function">
    <text evidence="2">Acetylates the N-terminal alanine of ribosomal protein bS18.</text>
</comment>
<keyword evidence="1 2" id="KW-0808">Transferase</keyword>
<feature type="binding site" evidence="2">
    <location>
        <position position="109"/>
    </location>
    <ligand>
        <name>acetyl-CoA</name>
        <dbReference type="ChEBI" id="CHEBI:57288"/>
    </ligand>
</feature>
<dbReference type="InterPro" id="IPR016181">
    <property type="entry name" value="Acyl_CoA_acyltransferase"/>
</dbReference>
<dbReference type="GO" id="GO:0005737">
    <property type="term" value="C:cytoplasm"/>
    <property type="evidence" value="ECO:0007669"/>
    <property type="project" value="UniProtKB-SubCell"/>
</dbReference>
<dbReference type="InterPro" id="IPR050769">
    <property type="entry name" value="NAT_camello-type"/>
</dbReference>
<evidence type="ECO:0000256" key="1">
    <source>
        <dbReference type="ARBA" id="ARBA00022679"/>
    </source>
</evidence>
<dbReference type="PROSITE" id="PS51186">
    <property type="entry name" value="GNAT"/>
    <property type="match status" value="1"/>
</dbReference>
<protein>
    <recommendedName>
        <fullName evidence="2">[Ribosomal protein bS18]-alanine N-acetyltransferase</fullName>
        <ecNumber evidence="2">2.3.1.266</ecNumber>
    </recommendedName>
</protein>
<dbReference type="InterPro" id="IPR043690">
    <property type="entry name" value="RimI"/>
</dbReference>
<evidence type="ECO:0000313" key="5">
    <source>
        <dbReference type="Proteomes" id="UP000318405"/>
    </source>
</evidence>
<dbReference type="RefSeq" id="WP_143950229.1">
    <property type="nucleotide sequence ID" value="NZ_BAABMB010000003.1"/>
</dbReference>
<evidence type="ECO:0000256" key="2">
    <source>
        <dbReference type="HAMAP-Rule" id="MF_02210"/>
    </source>
</evidence>
<evidence type="ECO:0000259" key="3">
    <source>
        <dbReference type="PROSITE" id="PS51186"/>
    </source>
</evidence>
<proteinExistence type="inferred from homology"/>
<dbReference type="PANTHER" id="PTHR13947:SF37">
    <property type="entry name" value="LD18367P"/>
    <property type="match status" value="1"/>
</dbReference>
<feature type="domain" description="N-acetyltransferase" evidence="3">
    <location>
        <begin position="1"/>
        <end position="148"/>
    </location>
</feature>
<keyword evidence="2" id="KW-0012">Acyltransferase</keyword>
<comment type="caution">
    <text evidence="4">The sequence shown here is derived from an EMBL/GenBank/DDBJ whole genome shotgun (WGS) entry which is preliminary data.</text>
</comment>
<dbReference type="InterPro" id="IPR006464">
    <property type="entry name" value="AcTrfase_RimI/Ard1"/>
</dbReference>
<dbReference type="SUPFAM" id="SSF55729">
    <property type="entry name" value="Acyl-CoA N-acyltransferases (Nat)"/>
    <property type="match status" value="1"/>
</dbReference>
<name>A0A556ABR5_9BURK</name>